<dbReference type="Proteomes" id="UP000279236">
    <property type="component" value="Unassembled WGS sequence"/>
</dbReference>
<dbReference type="GeneID" id="39586463"/>
<reference evidence="1 2" key="1">
    <citation type="submission" date="2018-11" db="EMBL/GenBank/DDBJ databases">
        <title>Genome sequence of Apiotrichum porosum DSM 27194.</title>
        <authorList>
            <person name="Aliyu H."/>
            <person name="Gorte O."/>
            <person name="Ochsenreither K."/>
        </authorList>
    </citation>
    <scope>NUCLEOTIDE SEQUENCE [LARGE SCALE GENOMIC DNA]</scope>
    <source>
        <strain evidence="1 2">DSM 27194</strain>
    </source>
</reference>
<dbReference type="AlphaFoldDB" id="A0A427XJQ8"/>
<accession>A0A427XJQ8</accession>
<evidence type="ECO:0000313" key="1">
    <source>
        <dbReference type="EMBL" id="RSH78994.1"/>
    </source>
</evidence>
<dbReference type="OrthoDB" id="10667316at2759"/>
<comment type="caution">
    <text evidence="1">The sequence shown here is derived from an EMBL/GenBank/DDBJ whole genome shotgun (WGS) entry which is preliminary data.</text>
</comment>
<gene>
    <name evidence="1" type="ORF">EHS24_001920</name>
</gene>
<evidence type="ECO:0008006" key="3">
    <source>
        <dbReference type="Google" id="ProtNLM"/>
    </source>
</evidence>
<dbReference type="RefSeq" id="XP_028474141.1">
    <property type="nucleotide sequence ID" value="XM_028617678.1"/>
</dbReference>
<keyword evidence="2" id="KW-1185">Reference proteome</keyword>
<evidence type="ECO:0000313" key="2">
    <source>
        <dbReference type="Proteomes" id="UP000279236"/>
    </source>
</evidence>
<protein>
    <recommendedName>
        <fullName evidence="3">F-box domain-containing protein</fullName>
    </recommendedName>
</protein>
<sequence>MLDTTPGRSSCIDHTVFPHILDHIIEVSDPADLHQLRATSRAFRERIDSLYYDHLAVYTTSRRGSLPELPEVDEYGACGEYCVKINVVELDSPSSSSSLPKLAVAELKVVEVPSSPKSVRSSISTSTRPQLRDVHGRRIPGLCWEDEDATLAERETMINHLATVRVLDYHSRVDLATVDAEMAEALTGLQVVRRFEPTAPVLPAPKIIDFAFLTPHQGSHAHADSSISRSPCQCPSAFTFDVPAGAKTSVTNVFYSPRRVPMHSFLQLGYCPDNSHAVIKYIPRPDRTGCAPTPSCVGCKLPKLGMLHHLIEELAFRVPSVTHTLVGMDEIDRALLGLPPNTTNEEMQQHLVAAVQEECSILFPQEVAMRVPDTITFLTLAEYQAQMSPVEYALETEQ</sequence>
<name>A0A427XJQ8_9TREE</name>
<proteinExistence type="predicted"/>
<dbReference type="EMBL" id="RSCE01000011">
    <property type="protein sequence ID" value="RSH78994.1"/>
    <property type="molecule type" value="Genomic_DNA"/>
</dbReference>
<organism evidence="1 2">
    <name type="scientific">Apiotrichum porosum</name>
    <dbReference type="NCBI Taxonomy" id="105984"/>
    <lineage>
        <taxon>Eukaryota</taxon>
        <taxon>Fungi</taxon>
        <taxon>Dikarya</taxon>
        <taxon>Basidiomycota</taxon>
        <taxon>Agaricomycotina</taxon>
        <taxon>Tremellomycetes</taxon>
        <taxon>Trichosporonales</taxon>
        <taxon>Trichosporonaceae</taxon>
        <taxon>Apiotrichum</taxon>
    </lineage>
</organism>